<feature type="compositionally biased region" description="Acidic residues" evidence="6">
    <location>
        <begin position="181"/>
        <end position="192"/>
    </location>
</feature>
<reference evidence="8" key="1">
    <citation type="submission" date="2021-12" db="EMBL/GenBank/DDBJ databases">
        <authorList>
            <person name="King R."/>
        </authorList>
    </citation>
    <scope>NUCLEOTIDE SEQUENCE</scope>
</reference>
<dbReference type="GO" id="GO:0045892">
    <property type="term" value="P:negative regulation of DNA-templated transcription"/>
    <property type="evidence" value="ECO:0007669"/>
    <property type="project" value="InterPro"/>
</dbReference>
<dbReference type="Pfam" id="PF18044">
    <property type="entry name" value="zf-CCCH_4"/>
    <property type="match status" value="1"/>
</dbReference>
<feature type="compositionally biased region" description="Basic and acidic residues" evidence="6">
    <location>
        <begin position="42"/>
        <end position="64"/>
    </location>
</feature>
<dbReference type="InterPro" id="IPR000571">
    <property type="entry name" value="Znf_CCCH"/>
</dbReference>
<dbReference type="EMBL" id="OU963871">
    <property type="protein sequence ID" value="CAH0762993.1"/>
    <property type="molecule type" value="Genomic_DNA"/>
</dbReference>
<feature type="compositionally biased region" description="Low complexity" evidence="6">
    <location>
        <begin position="928"/>
        <end position="938"/>
    </location>
</feature>
<dbReference type="GO" id="GO:0005634">
    <property type="term" value="C:nucleus"/>
    <property type="evidence" value="ECO:0007669"/>
    <property type="project" value="TreeGrafter"/>
</dbReference>
<feature type="compositionally biased region" description="Polar residues" evidence="6">
    <location>
        <begin position="504"/>
        <end position="551"/>
    </location>
</feature>
<feature type="region of interest" description="Disordered" evidence="6">
    <location>
        <begin position="361"/>
        <end position="833"/>
    </location>
</feature>
<evidence type="ECO:0000259" key="7">
    <source>
        <dbReference type="PROSITE" id="PS50103"/>
    </source>
</evidence>
<name>A0A9P0CC16_BEMTA</name>
<evidence type="ECO:0000256" key="5">
    <source>
        <dbReference type="PROSITE-ProRule" id="PRU00723"/>
    </source>
</evidence>
<proteinExistence type="predicted"/>
<keyword evidence="2" id="KW-0677">Repeat</keyword>
<feature type="domain" description="C3H1-type" evidence="7">
    <location>
        <begin position="243"/>
        <end position="270"/>
    </location>
</feature>
<evidence type="ECO:0000256" key="2">
    <source>
        <dbReference type="ARBA" id="ARBA00022737"/>
    </source>
</evidence>
<feature type="compositionally biased region" description="Low complexity" evidence="6">
    <location>
        <begin position="1036"/>
        <end position="1049"/>
    </location>
</feature>
<feature type="compositionally biased region" description="Acidic residues" evidence="6">
    <location>
        <begin position="26"/>
        <end position="41"/>
    </location>
</feature>
<feature type="compositionally biased region" description="Polar residues" evidence="6">
    <location>
        <begin position="683"/>
        <end position="704"/>
    </location>
</feature>
<feature type="compositionally biased region" description="Pro residues" evidence="6">
    <location>
        <begin position="1060"/>
        <end position="1071"/>
    </location>
</feature>
<dbReference type="InterPro" id="IPR045124">
    <property type="entry name" value="Su(sable)-like"/>
</dbReference>
<evidence type="ECO:0000256" key="6">
    <source>
        <dbReference type="SAM" id="MobiDB-lite"/>
    </source>
</evidence>
<dbReference type="PROSITE" id="PS50103">
    <property type="entry name" value="ZF_C3H1"/>
    <property type="match status" value="3"/>
</dbReference>
<dbReference type="AlphaFoldDB" id="A0A9P0CC16"/>
<feature type="compositionally biased region" description="Basic and acidic residues" evidence="6">
    <location>
        <begin position="987"/>
        <end position="997"/>
    </location>
</feature>
<feature type="compositionally biased region" description="Polar residues" evidence="6">
    <location>
        <begin position="1"/>
        <end position="19"/>
    </location>
</feature>
<dbReference type="Gene3D" id="4.10.1000.10">
    <property type="entry name" value="Zinc finger, CCCH-type"/>
    <property type="match status" value="1"/>
</dbReference>
<keyword evidence="9" id="KW-1185">Reference proteome</keyword>
<feature type="compositionally biased region" description="Polar residues" evidence="6">
    <location>
        <begin position="724"/>
        <end position="745"/>
    </location>
</feature>
<feature type="compositionally biased region" description="Basic and acidic residues" evidence="6">
    <location>
        <begin position="408"/>
        <end position="423"/>
    </location>
</feature>
<dbReference type="GO" id="GO:0003723">
    <property type="term" value="F:RNA binding"/>
    <property type="evidence" value="ECO:0007669"/>
    <property type="project" value="InterPro"/>
</dbReference>
<feature type="zinc finger region" description="C3H1-type" evidence="5">
    <location>
        <begin position="243"/>
        <end position="270"/>
    </location>
</feature>
<feature type="compositionally biased region" description="Basic residues" evidence="6">
    <location>
        <begin position="424"/>
        <end position="449"/>
    </location>
</feature>
<feature type="non-terminal residue" evidence="8">
    <location>
        <position position="1114"/>
    </location>
</feature>
<evidence type="ECO:0000313" key="9">
    <source>
        <dbReference type="Proteomes" id="UP001152759"/>
    </source>
</evidence>
<dbReference type="SMART" id="SM00356">
    <property type="entry name" value="ZnF_C3H1"/>
    <property type="match status" value="3"/>
</dbReference>
<keyword evidence="3 5" id="KW-0863">Zinc-finger</keyword>
<evidence type="ECO:0000256" key="3">
    <source>
        <dbReference type="ARBA" id="ARBA00022771"/>
    </source>
</evidence>
<protein>
    <recommendedName>
        <fullName evidence="7">C3H1-type domain-containing protein</fullName>
    </recommendedName>
</protein>
<feature type="compositionally biased region" description="Pro residues" evidence="6">
    <location>
        <begin position="755"/>
        <end position="766"/>
    </location>
</feature>
<dbReference type="SUPFAM" id="SSF90229">
    <property type="entry name" value="CCCH zinc finger"/>
    <property type="match status" value="3"/>
</dbReference>
<feature type="domain" description="C3H1-type" evidence="7">
    <location>
        <begin position="272"/>
        <end position="299"/>
    </location>
</feature>
<accession>A0A9P0CC16</accession>
<feature type="compositionally biased region" description="Basic and acidic residues" evidence="6">
    <location>
        <begin position="565"/>
        <end position="620"/>
    </location>
</feature>
<evidence type="ECO:0000313" key="8">
    <source>
        <dbReference type="EMBL" id="CAH0762993.1"/>
    </source>
</evidence>
<feature type="zinc finger region" description="C3H1-type" evidence="5">
    <location>
        <begin position="272"/>
        <end position="299"/>
    </location>
</feature>
<feature type="region of interest" description="Disordered" evidence="6">
    <location>
        <begin position="913"/>
        <end position="1114"/>
    </location>
</feature>
<gene>
    <name evidence="8" type="ORF">BEMITA_LOCUS3065</name>
</gene>
<feature type="compositionally biased region" description="Basic and acidic residues" evidence="6">
    <location>
        <begin position="1075"/>
        <end position="1093"/>
    </location>
</feature>
<dbReference type="PANTHER" id="PTHR13119">
    <property type="entry name" value="ZINC FINGER CCCH DOMAIN-CONTAINING PROTEI"/>
    <property type="match status" value="1"/>
</dbReference>
<feature type="compositionally biased region" description="Basic and acidic residues" evidence="6">
    <location>
        <begin position="627"/>
        <end position="646"/>
    </location>
</feature>
<dbReference type="PANTHER" id="PTHR13119:SF12">
    <property type="entry name" value="PROTEIN SUPPRESSOR OF SABLE"/>
    <property type="match status" value="1"/>
</dbReference>
<feature type="compositionally biased region" description="Basic residues" evidence="6">
    <location>
        <begin position="224"/>
        <end position="235"/>
    </location>
</feature>
<feature type="compositionally biased region" description="Acidic residues" evidence="6">
    <location>
        <begin position="647"/>
        <end position="657"/>
    </location>
</feature>
<feature type="compositionally biased region" description="Low complexity" evidence="6">
    <location>
        <begin position="170"/>
        <end position="180"/>
    </location>
</feature>
<dbReference type="InterPro" id="IPR041367">
    <property type="entry name" value="Znf-CCCH_4"/>
</dbReference>
<feature type="compositionally biased region" description="Basic and acidic residues" evidence="6">
    <location>
        <begin position="371"/>
        <end position="382"/>
    </location>
</feature>
<keyword evidence="4 5" id="KW-0862">Zinc</keyword>
<sequence>MALKSETQLTPNGGSNSVEPESHVDEDLEDGEIIEEDFDEEPSQKSEPEPVNKAPEKEQRREPKAINNFDDNFPSPPKRPKNNFKKTYDSWNDRPFKDKSKKPFDSAKEDEFRFKKKRKKPRKEDEPSKPAKKPRTEKGQGNSESGELDDDEDFLFVRGASPSGEFKRLSTNTASSNNNYEENESGDEEDFPEPGGNRGRGRGSFSGRHMRGSDRRSRPPMRGMRGKRGRGGILRKGKFKDENQEDSICKFFMQGKCLWGDDCPYSHDACPPKKMELCKFYLMDCCAKRDKCLYMHNDFPCKYYHTNLRCFAGRNCKFSHGKLNDQLRTILIKHIETAPKEILGEFPRIGRDGAIAFLKSGGVRNPALDGPDDHRSSPDEQMNHTPVPSPPSSNPQDSDMPNFSNENFDDKYGSSNFNDDRFSSRSKSKNKKDKKWKNGKREERHHRKEERRSEKERHRSEKSKEKDRDGDRDRDERRSSKHGPRDDGEFHQFNFYENAYGYNPNFSNEQYNQQFSEHTQGNPYAGSNQQPPSMGSPSKFTPAPNQTQCNEQIPLPPEEPPPPKSEVKAEIKRESKEETEEKKTEERKADETKESKEAKETKEAKDIKEEEDKLRERDEILNNMPKKQRELFLRIQQHQRDSVMKEEEPEPEPEPKEEENWYSSDEEDENKEQTPLSAILRTLQFQSSATSSQGSNPPNASPKQETSRNAEPENQPPPLLIPHQFQNINISDEVSKLLSTIRSQTEQQKEEPSKEPPPPKSQPKPQVPALTQPKMNPVMQPHFPIQPPAPKVRDPRLARNESGFVPTPQPAVKKDVHTPINIPLKRQSTEAENSGLSLMDIDLRLPNPELKESAASISGDVDLRHLPFKPAPVHQAATEIDASISSHPPIPYRLIPINVPKIDYSNILSSSKGALQDPRLRPERLTVQPSSSKETSTPTSPPPHPPTQQHASQGMHPQYAPNAPTGGVRDPRKAGGPADPRLSDGPSRVDPRMDPRQRPGVGGVPDPRVRMQTSNAPPIMPGTPMYDEDSRNKFGPNFNPMMPNPFSMDSDLRQMMNPMHCPPGMRPPFDPEFPSAHDPRMRADPRKAKEDSRNQGYGFSPNQPFDGDIDLRMN</sequence>
<feature type="compositionally biased region" description="Basic and acidic residues" evidence="6">
    <location>
        <begin position="86"/>
        <end position="113"/>
    </location>
</feature>
<organism evidence="8 9">
    <name type="scientific">Bemisia tabaci</name>
    <name type="common">Sweetpotato whitefly</name>
    <name type="synonym">Aleurodes tabaci</name>
    <dbReference type="NCBI Taxonomy" id="7038"/>
    <lineage>
        <taxon>Eukaryota</taxon>
        <taxon>Metazoa</taxon>
        <taxon>Ecdysozoa</taxon>
        <taxon>Arthropoda</taxon>
        <taxon>Hexapoda</taxon>
        <taxon>Insecta</taxon>
        <taxon>Pterygota</taxon>
        <taxon>Neoptera</taxon>
        <taxon>Paraneoptera</taxon>
        <taxon>Hemiptera</taxon>
        <taxon>Sternorrhyncha</taxon>
        <taxon>Aleyrodoidea</taxon>
        <taxon>Aleyrodidae</taxon>
        <taxon>Aleyrodinae</taxon>
        <taxon>Bemisia</taxon>
    </lineage>
</organism>
<feature type="compositionally biased region" description="Basic and acidic residues" evidence="6">
    <location>
        <begin position="122"/>
        <end position="138"/>
    </location>
</feature>
<feature type="domain" description="C3H1-type" evidence="7">
    <location>
        <begin position="300"/>
        <end position="323"/>
    </location>
</feature>
<dbReference type="Proteomes" id="UP001152759">
    <property type="component" value="Chromosome 10"/>
</dbReference>
<feature type="compositionally biased region" description="Polar residues" evidence="6">
    <location>
        <begin position="1094"/>
        <end position="1103"/>
    </location>
</feature>
<dbReference type="GO" id="GO:0008270">
    <property type="term" value="F:zinc ion binding"/>
    <property type="evidence" value="ECO:0007669"/>
    <property type="project" value="UniProtKB-KW"/>
</dbReference>
<feature type="region of interest" description="Disordered" evidence="6">
    <location>
        <begin position="1"/>
        <end position="235"/>
    </location>
</feature>
<feature type="zinc finger region" description="C3H1-type" evidence="5">
    <location>
        <begin position="300"/>
        <end position="323"/>
    </location>
</feature>
<keyword evidence="1 5" id="KW-0479">Metal-binding</keyword>
<dbReference type="InterPro" id="IPR036855">
    <property type="entry name" value="Znf_CCCH_sf"/>
</dbReference>
<dbReference type="Pfam" id="PF14608">
    <property type="entry name" value="zf-CCCH_2"/>
    <property type="match status" value="2"/>
</dbReference>
<evidence type="ECO:0000256" key="4">
    <source>
        <dbReference type="ARBA" id="ARBA00022833"/>
    </source>
</evidence>
<feature type="compositionally biased region" description="Pro residues" evidence="6">
    <location>
        <begin position="554"/>
        <end position="564"/>
    </location>
</feature>
<feature type="compositionally biased region" description="Basic and acidic residues" evidence="6">
    <location>
        <begin position="450"/>
        <end position="490"/>
    </location>
</feature>
<evidence type="ECO:0000256" key="1">
    <source>
        <dbReference type="ARBA" id="ARBA00022723"/>
    </source>
</evidence>